<dbReference type="InterPro" id="IPR021245">
    <property type="entry name" value="DUF2790"/>
</dbReference>
<evidence type="ECO:0000313" key="1">
    <source>
        <dbReference type="EMBL" id="KPA88046.1"/>
    </source>
</evidence>
<sequence length="109" mass="12075">MSPIEATVLDLTEANQKEMTMNSKALFAACLFAALNVCTLSARAESLGQSQPETYRYGSHLDVRKVLSLSQDEGPECSVVNARMTYLDSRGEQHILAYRKFSDICHEGN</sequence>
<name>A0A0N0VIF5_9PSED</name>
<dbReference type="Proteomes" id="UP000037931">
    <property type="component" value="Unassembled WGS sequence"/>
</dbReference>
<organism evidence="1 2">
    <name type="scientific">Pseudomonas asplenii</name>
    <dbReference type="NCBI Taxonomy" id="53407"/>
    <lineage>
        <taxon>Bacteria</taxon>
        <taxon>Pseudomonadati</taxon>
        <taxon>Pseudomonadota</taxon>
        <taxon>Gammaproteobacteria</taxon>
        <taxon>Pseudomonadales</taxon>
        <taxon>Pseudomonadaceae</taxon>
        <taxon>Pseudomonas</taxon>
    </lineage>
</organism>
<dbReference type="Gene3D" id="2.30.140.50">
    <property type="entry name" value="Protein of unknown function DUF2790"/>
    <property type="match status" value="1"/>
</dbReference>
<proteinExistence type="predicted"/>
<evidence type="ECO:0008006" key="3">
    <source>
        <dbReference type="Google" id="ProtNLM"/>
    </source>
</evidence>
<keyword evidence="2" id="KW-1185">Reference proteome</keyword>
<comment type="caution">
    <text evidence="1">The sequence shown here is derived from an EMBL/GenBank/DDBJ whole genome shotgun (WGS) entry which is preliminary data.</text>
</comment>
<dbReference type="AlphaFoldDB" id="A0A0N0VIF5"/>
<gene>
    <name evidence="1" type="ORF">PF66_05623</name>
</gene>
<dbReference type="STRING" id="50340.PF66_05623"/>
<dbReference type="EMBL" id="JSYZ01000025">
    <property type="protein sequence ID" value="KPA88046.1"/>
    <property type="molecule type" value="Genomic_DNA"/>
</dbReference>
<accession>A0A0N0VIF5</accession>
<dbReference type="PATRIC" id="fig|50340.43.peg.3341"/>
<reference evidence="1 2" key="1">
    <citation type="journal article" date="2015" name="PLoS ONE">
        <title>Rice-Infecting Pseudomonas Genomes Are Highly Accessorized and Harbor Multiple Putative Virulence Mechanisms to Cause Sheath Brown Rot.</title>
        <authorList>
            <person name="Quibod I.L."/>
            <person name="Grande G."/>
            <person name="Oreiro E.G."/>
            <person name="Borja F.N."/>
            <person name="Dossa G.S."/>
            <person name="Mauleon R."/>
            <person name="Cruz C.V."/>
            <person name="Oliva R."/>
        </authorList>
    </citation>
    <scope>NUCLEOTIDE SEQUENCE [LARGE SCALE GENOMIC DNA]</scope>
    <source>
        <strain evidence="1 2">IRRI 6609</strain>
    </source>
</reference>
<dbReference type="Pfam" id="PF10976">
    <property type="entry name" value="DUF2790"/>
    <property type="match status" value="1"/>
</dbReference>
<protein>
    <recommendedName>
        <fullName evidence="3">DUF2790 domain-containing protein</fullName>
    </recommendedName>
</protein>
<evidence type="ECO:0000313" key="2">
    <source>
        <dbReference type="Proteomes" id="UP000037931"/>
    </source>
</evidence>